<reference evidence="1" key="1">
    <citation type="submission" date="2020-01" db="EMBL/GenBank/DDBJ databases">
        <authorList>
            <consortium name="DOE Joint Genome Institute"/>
            <person name="Haridas S."/>
            <person name="Albert R."/>
            <person name="Binder M."/>
            <person name="Bloem J."/>
            <person name="Labutti K."/>
            <person name="Salamov A."/>
            <person name="Andreopoulos B."/>
            <person name="Baker S.E."/>
            <person name="Barry K."/>
            <person name="Bills G."/>
            <person name="Bluhm B.H."/>
            <person name="Cannon C."/>
            <person name="Castanera R."/>
            <person name="Culley D.E."/>
            <person name="Daum C."/>
            <person name="Ezra D."/>
            <person name="Gonzalez J.B."/>
            <person name="Henrissat B."/>
            <person name="Kuo A."/>
            <person name="Liang C."/>
            <person name="Lipzen A."/>
            <person name="Lutzoni F."/>
            <person name="Magnuson J."/>
            <person name="Mondo S."/>
            <person name="Nolan M."/>
            <person name="Ohm R."/>
            <person name="Pangilinan J."/>
            <person name="Park H.-J."/>
            <person name="Ramirez L."/>
            <person name="Alfaro M."/>
            <person name="Sun H."/>
            <person name="Tritt A."/>
            <person name="Yoshinaga Y."/>
            <person name="Zwiers L.-H."/>
            <person name="Turgeon B.G."/>
            <person name="Goodwin S.B."/>
            <person name="Spatafora J.W."/>
            <person name="Crous P.W."/>
            <person name="Grigoriev I.V."/>
        </authorList>
    </citation>
    <scope>NUCLEOTIDE SEQUENCE</scope>
    <source>
        <strain evidence="1">P77</strain>
    </source>
</reference>
<dbReference type="Proteomes" id="UP000800040">
    <property type="component" value="Unassembled WGS sequence"/>
</dbReference>
<gene>
    <name evidence="1" type="ORF">BDW02DRAFT_385806</name>
</gene>
<name>A0A6A5KAK4_9PLEO</name>
<evidence type="ECO:0000313" key="2">
    <source>
        <dbReference type="Proteomes" id="UP000800040"/>
    </source>
</evidence>
<protein>
    <submittedName>
        <fullName evidence="1">Uncharacterized protein</fullName>
    </submittedName>
</protein>
<keyword evidence="2" id="KW-1185">Reference proteome</keyword>
<sequence>MLFLRHSPVVWDAVIVMRYHSAATASLFWAFESLCDLVINLSSFRSENPSSLVQVKVSHSFSRHQSYRRIYFGHLLHRQFSAHLCRRLLLIQIRCLNTSVVKAIRSSNSFHFLISSFQSTLVVPHIACLYLPPSHPSHEEHVRVPVPRLNFGSARHNGTVYLSNRKPAAHITFA</sequence>
<organism evidence="1 2">
    <name type="scientific">Decorospora gaudefroyi</name>
    <dbReference type="NCBI Taxonomy" id="184978"/>
    <lineage>
        <taxon>Eukaryota</taxon>
        <taxon>Fungi</taxon>
        <taxon>Dikarya</taxon>
        <taxon>Ascomycota</taxon>
        <taxon>Pezizomycotina</taxon>
        <taxon>Dothideomycetes</taxon>
        <taxon>Pleosporomycetidae</taxon>
        <taxon>Pleosporales</taxon>
        <taxon>Pleosporineae</taxon>
        <taxon>Pleosporaceae</taxon>
        <taxon>Decorospora</taxon>
    </lineage>
</organism>
<evidence type="ECO:0000313" key="1">
    <source>
        <dbReference type="EMBL" id="KAF1833320.1"/>
    </source>
</evidence>
<dbReference type="AlphaFoldDB" id="A0A6A5KAK4"/>
<accession>A0A6A5KAK4</accession>
<dbReference type="EMBL" id="ML975321">
    <property type="protein sequence ID" value="KAF1833320.1"/>
    <property type="molecule type" value="Genomic_DNA"/>
</dbReference>
<proteinExistence type="predicted"/>